<proteinExistence type="predicted"/>
<dbReference type="InterPro" id="IPR000644">
    <property type="entry name" value="CBS_dom"/>
</dbReference>
<dbReference type="AlphaFoldDB" id="A0A5N0URK1"/>
<dbReference type="Gene3D" id="3.10.580.10">
    <property type="entry name" value="CBS-domain"/>
    <property type="match status" value="1"/>
</dbReference>
<evidence type="ECO:0000313" key="5">
    <source>
        <dbReference type="Proteomes" id="UP000319769"/>
    </source>
</evidence>
<dbReference type="RefSeq" id="WP_144756491.1">
    <property type="nucleotide sequence ID" value="NZ_VMNW02000076.1"/>
</dbReference>
<name>A0A5N0URK1_9PSEU</name>
<evidence type="ECO:0000256" key="2">
    <source>
        <dbReference type="PROSITE-ProRule" id="PRU00703"/>
    </source>
</evidence>
<dbReference type="SUPFAM" id="SSF54631">
    <property type="entry name" value="CBS-domain pair"/>
    <property type="match status" value="1"/>
</dbReference>
<dbReference type="EMBL" id="VMNW02000076">
    <property type="protein sequence ID" value="KAA9153456.1"/>
    <property type="molecule type" value="Genomic_DNA"/>
</dbReference>
<dbReference type="SMART" id="SM00116">
    <property type="entry name" value="CBS"/>
    <property type="match status" value="2"/>
</dbReference>
<keyword evidence="1 2" id="KW-0129">CBS domain</keyword>
<keyword evidence="5" id="KW-1185">Reference proteome</keyword>
<feature type="domain" description="CBS" evidence="3">
    <location>
        <begin position="80"/>
        <end position="136"/>
    </location>
</feature>
<dbReference type="PANTHER" id="PTHR43080:SF29">
    <property type="entry name" value="OS02G0818000 PROTEIN"/>
    <property type="match status" value="1"/>
</dbReference>
<dbReference type="InterPro" id="IPR051257">
    <property type="entry name" value="Diverse_CBS-Domain"/>
</dbReference>
<evidence type="ECO:0000256" key="1">
    <source>
        <dbReference type="ARBA" id="ARBA00023122"/>
    </source>
</evidence>
<dbReference type="Proteomes" id="UP000319769">
    <property type="component" value="Unassembled WGS sequence"/>
</dbReference>
<dbReference type="Pfam" id="PF00571">
    <property type="entry name" value="CBS"/>
    <property type="match status" value="2"/>
</dbReference>
<reference evidence="4" key="1">
    <citation type="submission" date="2019-09" db="EMBL/GenBank/DDBJ databases">
        <authorList>
            <person name="Teo W.F.A."/>
            <person name="Duangmal K."/>
        </authorList>
    </citation>
    <scope>NUCLEOTIDE SEQUENCE [LARGE SCALE GENOMIC DNA]</scope>
    <source>
        <strain evidence="4">K81G1</strain>
    </source>
</reference>
<comment type="caution">
    <text evidence="4">The sequence shown here is derived from an EMBL/GenBank/DDBJ whole genome shotgun (WGS) entry which is preliminary data.</text>
</comment>
<evidence type="ECO:0000313" key="4">
    <source>
        <dbReference type="EMBL" id="KAA9153456.1"/>
    </source>
</evidence>
<evidence type="ECO:0000259" key="3">
    <source>
        <dbReference type="PROSITE" id="PS51371"/>
    </source>
</evidence>
<sequence>MRAQDIMSRPVVTVGPGATAKRAAGLLAAHGFTALPVVDEDERVIGIVTEADLIVDRFHHDPRHRTGNRPEPGATVAEVMTTPCTGMAPGSDLVEVARALLDSRIRAMPIVDGARLVGIVTRGDIVRTFARPDREIAADVRHHLAVYGGSGRWQVDVRDGIVHVVDQYDDETDRHVATVLAEAVPGVVSASVTSTHDEPAR</sequence>
<dbReference type="PANTHER" id="PTHR43080">
    <property type="entry name" value="CBS DOMAIN-CONTAINING PROTEIN CBSX3, MITOCHONDRIAL"/>
    <property type="match status" value="1"/>
</dbReference>
<protein>
    <submittedName>
        <fullName evidence="4">CBS domain-containing protein</fullName>
    </submittedName>
</protein>
<gene>
    <name evidence="4" type="ORF">FPZ12_034500</name>
</gene>
<dbReference type="OrthoDB" id="9799454at2"/>
<accession>A0A5N0URK1</accession>
<dbReference type="InterPro" id="IPR046342">
    <property type="entry name" value="CBS_dom_sf"/>
</dbReference>
<dbReference type="PROSITE" id="PS51371">
    <property type="entry name" value="CBS"/>
    <property type="match status" value="2"/>
</dbReference>
<organism evidence="4 5">
    <name type="scientific">Amycolatopsis acidicola</name>
    <dbReference type="NCBI Taxonomy" id="2596893"/>
    <lineage>
        <taxon>Bacteria</taxon>
        <taxon>Bacillati</taxon>
        <taxon>Actinomycetota</taxon>
        <taxon>Actinomycetes</taxon>
        <taxon>Pseudonocardiales</taxon>
        <taxon>Pseudonocardiaceae</taxon>
        <taxon>Amycolatopsis</taxon>
    </lineage>
</organism>
<feature type="domain" description="CBS" evidence="3">
    <location>
        <begin position="7"/>
        <end position="66"/>
    </location>
</feature>